<keyword evidence="2 5" id="KW-0328">Glycosyltransferase</keyword>
<evidence type="ECO:0000256" key="2">
    <source>
        <dbReference type="ARBA" id="ARBA00022676"/>
    </source>
</evidence>
<organism evidence="5 6">
    <name type="scientific">Paracoccus cavernae</name>
    <dbReference type="NCBI Taxonomy" id="1571207"/>
    <lineage>
        <taxon>Bacteria</taxon>
        <taxon>Pseudomonadati</taxon>
        <taxon>Pseudomonadota</taxon>
        <taxon>Alphaproteobacteria</taxon>
        <taxon>Rhodobacterales</taxon>
        <taxon>Paracoccaceae</taxon>
        <taxon>Paracoccus</taxon>
    </lineage>
</organism>
<comment type="caution">
    <text evidence="5">The sequence shown here is derived from an EMBL/GenBank/DDBJ whole genome shotgun (WGS) entry which is preliminary data.</text>
</comment>
<dbReference type="EMBL" id="JAUFRC010000001">
    <property type="protein sequence ID" value="MDN3713160.1"/>
    <property type="molecule type" value="Genomic_DNA"/>
</dbReference>
<dbReference type="Pfam" id="PF00535">
    <property type="entry name" value="Glycos_transf_2"/>
    <property type="match status" value="1"/>
</dbReference>
<accession>A0ABT8D9I7</accession>
<protein>
    <submittedName>
        <fullName evidence="5">Glycosyltransferase</fullName>
        <ecNumber evidence="5">2.4.-.-</ecNumber>
    </submittedName>
</protein>
<proteinExistence type="inferred from homology"/>
<dbReference type="EC" id="2.4.-.-" evidence="5"/>
<name>A0ABT8D9I7_9RHOB</name>
<dbReference type="SUPFAM" id="SSF53448">
    <property type="entry name" value="Nucleotide-diphospho-sugar transferases"/>
    <property type="match status" value="1"/>
</dbReference>
<dbReference type="GO" id="GO:0016757">
    <property type="term" value="F:glycosyltransferase activity"/>
    <property type="evidence" value="ECO:0007669"/>
    <property type="project" value="UniProtKB-KW"/>
</dbReference>
<keyword evidence="3 5" id="KW-0808">Transferase</keyword>
<comment type="similarity">
    <text evidence="1">Belongs to the glycosyltransferase 2 family.</text>
</comment>
<dbReference type="InterPro" id="IPR001173">
    <property type="entry name" value="Glyco_trans_2-like"/>
</dbReference>
<dbReference type="RefSeq" id="WP_377685154.1">
    <property type="nucleotide sequence ID" value="NZ_JBHMDZ010000006.1"/>
</dbReference>
<keyword evidence="6" id="KW-1185">Reference proteome</keyword>
<dbReference type="Gene3D" id="3.90.550.10">
    <property type="entry name" value="Spore Coat Polysaccharide Biosynthesis Protein SpsA, Chain A"/>
    <property type="match status" value="1"/>
</dbReference>
<gene>
    <name evidence="5" type="ORF">QWZ10_18020</name>
</gene>
<evidence type="ECO:0000259" key="4">
    <source>
        <dbReference type="Pfam" id="PF00535"/>
    </source>
</evidence>
<dbReference type="PANTHER" id="PTHR43630:SF1">
    <property type="entry name" value="POLY-BETA-1,6-N-ACETYL-D-GLUCOSAMINE SYNTHASE"/>
    <property type="match status" value="1"/>
</dbReference>
<sequence>MTPAPAQIIIPAHNEGGYIVDCLASLLEQDHQGPVTTTVVANGCTDDTVERALAMAPQFAARGWQLRVEDLPQGGKVGALNHGDHLADQSGTGPRIYLDADIRMSRSLLRGIIAALETPEPRYAGGRLVVAQSPSWISRAYARFWQKLPFLRHGTTGAGLFAVNHAGRQRWGQFPGIISDDTFVRLNFSEAERLLVDQPYSWPIAEGFGTLVRVRRRQDNGVSEIAALYPQLLENQGHDSPSKPELTRLALRDPVGFVVYATVAVAVRIGKNNHDWARGR</sequence>
<dbReference type="Proteomes" id="UP001243846">
    <property type="component" value="Unassembled WGS sequence"/>
</dbReference>
<evidence type="ECO:0000256" key="1">
    <source>
        <dbReference type="ARBA" id="ARBA00006739"/>
    </source>
</evidence>
<feature type="domain" description="Glycosyltransferase 2-like" evidence="4">
    <location>
        <begin position="8"/>
        <end position="149"/>
    </location>
</feature>
<dbReference type="PANTHER" id="PTHR43630">
    <property type="entry name" value="POLY-BETA-1,6-N-ACETYL-D-GLUCOSAMINE SYNTHASE"/>
    <property type="match status" value="1"/>
</dbReference>
<evidence type="ECO:0000313" key="6">
    <source>
        <dbReference type="Proteomes" id="UP001243846"/>
    </source>
</evidence>
<evidence type="ECO:0000256" key="3">
    <source>
        <dbReference type="ARBA" id="ARBA00022679"/>
    </source>
</evidence>
<evidence type="ECO:0000313" key="5">
    <source>
        <dbReference type="EMBL" id="MDN3713160.1"/>
    </source>
</evidence>
<dbReference type="InterPro" id="IPR029044">
    <property type="entry name" value="Nucleotide-diphossugar_trans"/>
</dbReference>
<reference evidence="6" key="1">
    <citation type="journal article" date="2019" name="Int. J. Syst. Evol. Microbiol.">
        <title>The Global Catalogue of Microorganisms (GCM) 10K type strain sequencing project: providing services to taxonomists for standard genome sequencing and annotation.</title>
        <authorList>
            <consortium name="The Broad Institute Genomics Platform"/>
            <consortium name="The Broad Institute Genome Sequencing Center for Infectious Disease"/>
            <person name="Wu L."/>
            <person name="Ma J."/>
        </authorList>
    </citation>
    <scope>NUCLEOTIDE SEQUENCE [LARGE SCALE GENOMIC DNA]</scope>
    <source>
        <strain evidence="6">CECT 8482</strain>
    </source>
</reference>